<sequence length="316" mass="33788">MIPYLDAAQLAAALPYPVLIEALRDAFRTGAETPRRHVHPISPDHDAVLLLMPVWQPERHAGVKLVTVAPRNPQRNLPTVHSIFMLFDSATGAPVCQMDGEELTLRRTAAASALASSYLSRADSSSLLIVGTGSLAPYMAAAHCAARPIRRITVWGRSPDKAARTAASIRQRLGDDTIDVLTAQDLEPAAGSADIISCATTSTVPVVRGRWLRPGTHVDLVGGFRPNMREADDALMAKADVFVDTFNGALAEAGDLLQPIEAGCLARDDIRAELADLCAGRHPGRTDAAQLTLFKSVGTALEDLCGANLAWDFHHP</sequence>
<dbReference type="Proteomes" id="UP001158049">
    <property type="component" value="Unassembled WGS sequence"/>
</dbReference>
<dbReference type="Gene3D" id="3.30.1780.10">
    <property type="entry name" value="ornithine cyclodeaminase, domain 1"/>
    <property type="match status" value="1"/>
</dbReference>
<dbReference type="Pfam" id="PF02423">
    <property type="entry name" value="OCD_Mu_crystall"/>
    <property type="match status" value="1"/>
</dbReference>
<dbReference type="SUPFAM" id="SSF51735">
    <property type="entry name" value="NAD(P)-binding Rossmann-fold domains"/>
    <property type="match status" value="1"/>
</dbReference>
<dbReference type="InterPro" id="IPR003462">
    <property type="entry name" value="ODC_Mu_crystall"/>
</dbReference>
<reference evidence="1 2" key="1">
    <citation type="submission" date="2017-05" db="EMBL/GenBank/DDBJ databases">
        <authorList>
            <person name="Varghese N."/>
            <person name="Submissions S."/>
        </authorList>
    </citation>
    <scope>NUCLEOTIDE SEQUENCE [LARGE SCALE GENOMIC DNA]</scope>
    <source>
        <strain evidence="1 2">DSM 26001</strain>
    </source>
</reference>
<dbReference type="InterPro" id="IPR023401">
    <property type="entry name" value="ODC_N"/>
</dbReference>
<keyword evidence="2" id="KW-1185">Reference proteome</keyword>
<evidence type="ECO:0000313" key="2">
    <source>
        <dbReference type="Proteomes" id="UP001158049"/>
    </source>
</evidence>
<dbReference type="Gene3D" id="3.40.50.720">
    <property type="entry name" value="NAD(P)-binding Rossmann-like Domain"/>
    <property type="match status" value="1"/>
</dbReference>
<comment type="caution">
    <text evidence="1">The sequence shown here is derived from an EMBL/GenBank/DDBJ whole genome shotgun (WGS) entry which is preliminary data.</text>
</comment>
<name>A0ABY1PU03_9BURK</name>
<dbReference type="EMBL" id="FXUL01000001">
    <property type="protein sequence ID" value="SMP43503.1"/>
    <property type="molecule type" value="Genomic_DNA"/>
</dbReference>
<gene>
    <name evidence="1" type="ORF">SAMN06295970_101309</name>
</gene>
<accession>A0ABY1PU03</accession>
<proteinExistence type="predicted"/>
<dbReference type="PANTHER" id="PTHR13812">
    <property type="entry name" value="KETIMINE REDUCTASE MU-CRYSTALLIN"/>
    <property type="match status" value="1"/>
</dbReference>
<evidence type="ECO:0000313" key="1">
    <source>
        <dbReference type="EMBL" id="SMP43503.1"/>
    </source>
</evidence>
<dbReference type="PANTHER" id="PTHR13812:SF19">
    <property type="entry name" value="KETIMINE REDUCTASE MU-CRYSTALLIN"/>
    <property type="match status" value="1"/>
</dbReference>
<organism evidence="1 2">
    <name type="scientific">Noviherbaspirillum suwonense</name>
    <dbReference type="NCBI Taxonomy" id="1224511"/>
    <lineage>
        <taxon>Bacteria</taxon>
        <taxon>Pseudomonadati</taxon>
        <taxon>Pseudomonadota</taxon>
        <taxon>Betaproteobacteria</taxon>
        <taxon>Burkholderiales</taxon>
        <taxon>Oxalobacteraceae</taxon>
        <taxon>Noviherbaspirillum</taxon>
    </lineage>
</organism>
<dbReference type="RefSeq" id="WP_283440455.1">
    <property type="nucleotide sequence ID" value="NZ_FXUL01000001.1"/>
</dbReference>
<dbReference type="NCBIfam" id="NF004793">
    <property type="entry name" value="PRK06141.1"/>
    <property type="match status" value="1"/>
</dbReference>
<protein>
    <submittedName>
        <fullName evidence="1">Ornithine cyclodeaminase</fullName>
    </submittedName>
</protein>
<dbReference type="InterPro" id="IPR036291">
    <property type="entry name" value="NAD(P)-bd_dom_sf"/>
</dbReference>
<dbReference type="PIRSF" id="PIRSF001439">
    <property type="entry name" value="CryM"/>
    <property type="match status" value="1"/>
</dbReference>